<dbReference type="RefSeq" id="WP_176621608.1">
    <property type="nucleotide sequence ID" value="NZ_JABXXQ010000003.1"/>
</dbReference>
<comment type="caution">
    <text evidence="1">The sequence shown here is derived from an EMBL/GenBank/DDBJ whole genome shotgun (WGS) entry which is preliminary data.</text>
</comment>
<dbReference type="Proteomes" id="UP000565205">
    <property type="component" value="Unassembled WGS sequence"/>
</dbReference>
<reference evidence="1 3" key="2">
    <citation type="submission" date="2020-08" db="EMBL/GenBank/DDBJ databases">
        <title>Genomic Encyclopedia of Type Strains, Phase III (KMG-III): the genomes of soil and plant-associated and newly described type strains.</title>
        <authorList>
            <person name="Whitman W."/>
        </authorList>
    </citation>
    <scope>NUCLEOTIDE SEQUENCE [LARGE SCALE GENOMIC DNA]</scope>
    <source>
        <strain evidence="1 3">CECT 8088</strain>
    </source>
</reference>
<evidence type="ECO:0000313" key="2">
    <source>
        <dbReference type="EMBL" id="NVN28852.1"/>
    </source>
</evidence>
<organism evidence="1 3">
    <name type="scientific">Endobacter medicaginis</name>
    <dbReference type="NCBI Taxonomy" id="1181271"/>
    <lineage>
        <taxon>Bacteria</taxon>
        <taxon>Pseudomonadati</taxon>
        <taxon>Pseudomonadota</taxon>
        <taxon>Alphaproteobacteria</taxon>
        <taxon>Acetobacterales</taxon>
        <taxon>Acetobacteraceae</taxon>
        <taxon>Endobacter</taxon>
    </lineage>
</organism>
<evidence type="ECO:0000313" key="1">
    <source>
        <dbReference type="EMBL" id="MBB3175002.1"/>
    </source>
</evidence>
<gene>
    <name evidence="1" type="ORF">FHR90_002849</name>
    <name evidence="2" type="ORF">HUK83_00630</name>
</gene>
<protein>
    <submittedName>
        <fullName evidence="1">Uncharacterized protein</fullName>
    </submittedName>
</protein>
<accession>A0A839V620</accession>
<evidence type="ECO:0000313" key="4">
    <source>
        <dbReference type="Proteomes" id="UP000565205"/>
    </source>
</evidence>
<proteinExistence type="predicted"/>
<dbReference type="AlphaFoldDB" id="A0A839V620"/>
<keyword evidence="3" id="KW-1185">Reference proteome</keyword>
<dbReference type="Proteomes" id="UP000557688">
    <property type="component" value="Unassembled WGS sequence"/>
</dbReference>
<sequence>MSATLTLPDTDFTDAERTDIRRFCGYPAYGGSATATGWRYFQQYGALEYRMSNMSPAERQVTRMLLATLASFETDLASSSANLDTAMAASWRHNPNEVADRFRLMSAWGQRLAAHFGVPFLGDARASNIVI</sequence>
<reference evidence="2 4" key="1">
    <citation type="submission" date="2020-06" db="EMBL/GenBank/DDBJ databases">
        <title>Description of novel acetic acid bacteria.</title>
        <authorList>
            <person name="Sombolestani A."/>
        </authorList>
    </citation>
    <scope>NUCLEOTIDE SEQUENCE [LARGE SCALE GENOMIC DNA]</scope>
    <source>
        <strain evidence="2 4">LMG 26838</strain>
    </source>
</reference>
<dbReference type="EMBL" id="JABXXQ010000003">
    <property type="protein sequence ID" value="NVN28852.1"/>
    <property type="molecule type" value="Genomic_DNA"/>
</dbReference>
<dbReference type="EMBL" id="JACHXV010000015">
    <property type="protein sequence ID" value="MBB3175002.1"/>
    <property type="molecule type" value="Genomic_DNA"/>
</dbReference>
<name>A0A839V620_9PROT</name>
<evidence type="ECO:0000313" key="3">
    <source>
        <dbReference type="Proteomes" id="UP000557688"/>
    </source>
</evidence>